<dbReference type="KEGG" id="ster:AOA14_15895"/>
<proteinExistence type="predicted"/>
<organism evidence="2 3">
    <name type="scientific">Sphingopyxis terrae subsp. terrae NBRC 15098</name>
    <dbReference type="NCBI Taxonomy" id="1219058"/>
    <lineage>
        <taxon>Bacteria</taxon>
        <taxon>Pseudomonadati</taxon>
        <taxon>Pseudomonadota</taxon>
        <taxon>Alphaproteobacteria</taxon>
        <taxon>Sphingomonadales</taxon>
        <taxon>Sphingomonadaceae</taxon>
        <taxon>Sphingopyxis</taxon>
    </lineage>
</organism>
<sequence length="218" mass="22986">MNRRPILSIAAPIALLGLSAGAAGAQQGATLPTTADTAGAFADTARAPDPTASVTSATCDGDVEYCPSGAQLRVDRSFSDYPIDSRAADAGSGLRPIDDEPCIPDEGCERRDAAGVRHFLYGDGADDLRVMIKTVEASEFEGRPIGALDIGAARDQSEVRARVRRFLPDVAFDCDPSLVSGNVGPVECGATLNPGWVEIGFDHDGRLLRVRFDGYQFV</sequence>
<dbReference type="AlphaFoldDB" id="A0A142W291"/>
<dbReference type="RefSeq" id="WP_062902490.1">
    <property type="nucleotide sequence ID" value="NZ_CP013342.1"/>
</dbReference>
<feature type="chain" id="PRO_5007502591" evidence="1">
    <location>
        <begin position="23"/>
        <end position="218"/>
    </location>
</feature>
<dbReference type="Proteomes" id="UP000076234">
    <property type="component" value="Chromosome"/>
</dbReference>
<gene>
    <name evidence="2" type="ORF">AOA14_15895</name>
</gene>
<feature type="signal peptide" evidence="1">
    <location>
        <begin position="1"/>
        <end position="22"/>
    </location>
</feature>
<name>A0A142W291_9SPHN</name>
<reference evidence="3" key="1">
    <citation type="submission" date="2015-11" db="EMBL/GenBank/DDBJ databases">
        <title>Complete genome sequence of a polyethylene glycol-degrading strain Sphingopyxis terrae strain 203-1 (NBRC 15098).</title>
        <authorList>
            <person name="Yoshiyuki O."/>
            <person name="Shouta N."/>
            <person name="Nagata Y."/>
            <person name="Numata M."/>
            <person name="Tsuchikane K."/>
            <person name="Hosoyama A."/>
            <person name="Yamazoe A."/>
            <person name="Tsuda M."/>
            <person name="Fujita N."/>
            <person name="Kawai F."/>
        </authorList>
    </citation>
    <scope>NUCLEOTIDE SEQUENCE [LARGE SCALE GENOMIC DNA]</scope>
    <source>
        <strain evidence="3">203-1</strain>
    </source>
</reference>
<keyword evidence="1" id="KW-0732">Signal</keyword>
<dbReference type="STRING" id="1219058.AOA14_15895"/>
<evidence type="ECO:0000256" key="1">
    <source>
        <dbReference type="SAM" id="SignalP"/>
    </source>
</evidence>
<evidence type="ECO:0000313" key="3">
    <source>
        <dbReference type="Proteomes" id="UP000076234"/>
    </source>
</evidence>
<accession>A0A142W291</accession>
<dbReference type="EMBL" id="CP013342">
    <property type="protein sequence ID" value="AMU96089.1"/>
    <property type="molecule type" value="Genomic_DNA"/>
</dbReference>
<reference evidence="2 3" key="2">
    <citation type="journal article" date="2016" name="Genome Announc.">
        <title>Complete Genome Sequence of Sphingopyxis terrae Strain 203-1 (NBRC 111660), a Polyethylene Glycol Degrader.</title>
        <authorList>
            <person name="Ohtsubo Y."/>
            <person name="Nonoyama S."/>
            <person name="Nagata Y."/>
            <person name="Numata M."/>
            <person name="Tsuchikane K."/>
            <person name="Hosoyama A."/>
            <person name="Yamazoe A."/>
            <person name="Tsuda M."/>
            <person name="Fujita N."/>
            <person name="Kawai F."/>
        </authorList>
    </citation>
    <scope>NUCLEOTIDE SEQUENCE [LARGE SCALE GENOMIC DNA]</scope>
    <source>
        <strain evidence="2 3">203-1</strain>
    </source>
</reference>
<protein>
    <submittedName>
        <fullName evidence="2">Uncharacterized protein</fullName>
    </submittedName>
</protein>
<evidence type="ECO:0000313" key="2">
    <source>
        <dbReference type="EMBL" id="AMU96089.1"/>
    </source>
</evidence>